<feature type="transmembrane region" description="Helical" evidence="7">
    <location>
        <begin position="6"/>
        <end position="26"/>
    </location>
</feature>
<feature type="transmembrane region" description="Helical" evidence="7">
    <location>
        <begin position="144"/>
        <end position="167"/>
    </location>
</feature>
<dbReference type="GO" id="GO:0005524">
    <property type="term" value="F:ATP binding"/>
    <property type="evidence" value="ECO:0007669"/>
    <property type="project" value="UniProtKB-KW"/>
</dbReference>
<organism evidence="9 10">
    <name type="scientific">Halarchaeum grantii</name>
    <dbReference type="NCBI Taxonomy" id="1193105"/>
    <lineage>
        <taxon>Archaea</taxon>
        <taxon>Methanobacteriati</taxon>
        <taxon>Methanobacteriota</taxon>
        <taxon>Stenosarchaea group</taxon>
        <taxon>Halobacteria</taxon>
        <taxon>Halobacteriales</taxon>
        <taxon>Halobacteriaceae</taxon>
    </lineage>
</organism>
<dbReference type="RefSeq" id="WP_229871054.1">
    <property type="nucleotide sequence ID" value="NZ_BMPF01000002.1"/>
</dbReference>
<evidence type="ECO:0000256" key="7">
    <source>
        <dbReference type="SAM" id="Phobius"/>
    </source>
</evidence>
<keyword evidence="10" id="KW-1185">Reference proteome</keyword>
<dbReference type="InterPro" id="IPR031621">
    <property type="entry name" value="HisKA_7TM"/>
</dbReference>
<dbReference type="SUPFAM" id="SSF55785">
    <property type="entry name" value="PYP-like sensor domain (PAS domain)"/>
    <property type="match status" value="1"/>
</dbReference>
<keyword evidence="7" id="KW-0812">Transmembrane</keyword>
<feature type="domain" description="Histidine kinase" evidence="8">
    <location>
        <begin position="354"/>
        <end position="554"/>
    </location>
</feature>
<dbReference type="SMART" id="SM00091">
    <property type="entry name" value="PAS"/>
    <property type="match status" value="1"/>
</dbReference>
<keyword evidence="6" id="KW-0067">ATP-binding</keyword>
<keyword evidence="4" id="KW-0547">Nucleotide-binding</keyword>
<dbReference type="PROSITE" id="PS50109">
    <property type="entry name" value="HIS_KIN"/>
    <property type="match status" value="1"/>
</dbReference>
<dbReference type="PRINTS" id="PR00344">
    <property type="entry name" value="BCTRLSENSOR"/>
</dbReference>
<dbReference type="Gene3D" id="3.30.450.20">
    <property type="entry name" value="PAS domain"/>
    <property type="match status" value="1"/>
</dbReference>
<dbReference type="CDD" id="cd00130">
    <property type="entry name" value="PAS"/>
    <property type="match status" value="1"/>
</dbReference>
<evidence type="ECO:0000256" key="6">
    <source>
        <dbReference type="ARBA" id="ARBA00022840"/>
    </source>
</evidence>
<gene>
    <name evidence="9" type="ORF">GCM10009037_15840</name>
</gene>
<dbReference type="AlphaFoldDB" id="A0A830EV78"/>
<dbReference type="EC" id="2.7.13.3" evidence="2"/>
<dbReference type="Proteomes" id="UP000628840">
    <property type="component" value="Unassembled WGS sequence"/>
</dbReference>
<dbReference type="InterPro" id="IPR005467">
    <property type="entry name" value="His_kinase_dom"/>
</dbReference>
<dbReference type="InterPro" id="IPR035965">
    <property type="entry name" value="PAS-like_dom_sf"/>
</dbReference>
<dbReference type="InterPro" id="IPR000014">
    <property type="entry name" value="PAS"/>
</dbReference>
<feature type="transmembrane region" description="Helical" evidence="7">
    <location>
        <begin position="179"/>
        <end position="197"/>
    </location>
</feature>
<evidence type="ECO:0000313" key="9">
    <source>
        <dbReference type="EMBL" id="GGL33032.1"/>
    </source>
</evidence>
<dbReference type="SUPFAM" id="SSF55874">
    <property type="entry name" value="ATPase domain of HSP90 chaperone/DNA topoisomerase II/histidine kinase"/>
    <property type="match status" value="1"/>
</dbReference>
<evidence type="ECO:0000259" key="8">
    <source>
        <dbReference type="PROSITE" id="PS50109"/>
    </source>
</evidence>
<dbReference type="InterPro" id="IPR003594">
    <property type="entry name" value="HATPase_dom"/>
</dbReference>
<evidence type="ECO:0000256" key="5">
    <source>
        <dbReference type="ARBA" id="ARBA00022777"/>
    </source>
</evidence>
<keyword evidence="5 9" id="KW-0418">Kinase</keyword>
<feature type="transmembrane region" description="Helical" evidence="7">
    <location>
        <begin position="100"/>
        <end position="119"/>
    </location>
</feature>
<feature type="transmembrane region" description="Helical" evidence="7">
    <location>
        <begin position="69"/>
        <end position="88"/>
    </location>
</feature>
<name>A0A830EV78_9EURY</name>
<dbReference type="Gene3D" id="3.30.565.10">
    <property type="entry name" value="Histidine kinase-like ATPase, C-terminal domain"/>
    <property type="match status" value="1"/>
</dbReference>
<feature type="transmembrane region" description="Helical" evidence="7">
    <location>
        <begin position="38"/>
        <end position="57"/>
    </location>
</feature>
<comment type="catalytic activity">
    <reaction evidence="1">
        <text>ATP + protein L-histidine = ADP + protein N-phospho-L-histidine.</text>
        <dbReference type="EC" id="2.7.13.3"/>
    </reaction>
</comment>
<keyword evidence="3" id="KW-0808">Transferase</keyword>
<comment type="caution">
    <text evidence="9">The sequence shown here is derived from an EMBL/GenBank/DDBJ whole genome shotgun (WGS) entry which is preliminary data.</text>
</comment>
<accession>A0A830EV78</accession>
<evidence type="ECO:0000256" key="4">
    <source>
        <dbReference type="ARBA" id="ARBA00022741"/>
    </source>
</evidence>
<proteinExistence type="predicted"/>
<protein>
    <recommendedName>
        <fullName evidence="2">histidine kinase</fullName>
        <ecNumber evidence="2">2.7.13.3</ecNumber>
    </recommendedName>
</protein>
<evidence type="ECO:0000256" key="2">
    <source>
        <dbReference type="ARBA" id="ARBA00012438"/>
    </source>
</evidence>
<dbReference type="Pfam" id="PF02518">
    <property type="entry name" value="HATPase_c"/>
    <property type="match status" value="1"/>
</dbReference>
<keyword evidence="7" id="KW-1133">Transmembrane helix</keyword>
<evidence type="ECO:0000256" key="3">
    <source>
        <dbReference type="ARBA" id="ARBA00022679"/>
    </source>
</evidence>
<evidence type="ECO:0000256" key="1">
    <source>
        <dbReference type="ARBA" id="ARBA00000085"/>
    </source>
</evidence>
<dbReference type="InterPro" id="IPR036890">
    <property type="entry name" value="HATPase_C_sf"/>
</dbReference>
<dbReference type="InterPro" id="IPR050980">
    <property type="entry name" value="2C_sensor_his_kinase"/>
</dbReference>
<dbReference type="SMART" id="SM00387">
    <property type="entry name" value="HATPase_c"/>
    <property type="match status" value="1"/>
</dbReference>
<dbReference type="GO" id="GO:0004673">
    <property type="term" value="F:protein histidine kinase activity"/>
    <property type="evidence" value="ECO:0007669"/>
    <property type="project" value="UniProtKB-EC"/>
</dbReference>
<dbReference type="PANTHER" id="PTHR44936:SF10">
    <property type="entry name" value="SENSOR PROTEIN RSTB"/>
    <property type="match status" value="1"/>
</dbReference>
<dbReference type="Pfam" id="PF16927">
    <property type="entry name" value="HisKA_7TM"/>
    <property type="match status" value="1"/>
</dbReference>
<dbReference type="EMBL" id="BMPF01000002">
    <property type="protein sequence ID" value="GGL33032.1"/>
    <property type="molecule type" value="Genomic_DNA"/>
</dbReference>
<dbReference type="PANTHER" id="PTHR44936">
    <property type="entry name" value="SENSOR PROTEIN CREC"/>
    <property type="match status" value="1"/>
</dbReference>
<feature type="transmembrane region" description="Helical" evidence="7">
    <location>
        <begin position="209"/>
        <end position="229"/>
    </location>
</feature>
<evidence type="ECO:0000313" key="10">
    <source>
        <dbReference type="Proteomes" id="UP000628840"/>
    </source>
</evidence>
<keyword evidence="7" id="KW-0472">Membrane</keyword>
<sequence>MTPETVLTGLLFVSIGVGFAAAILAWRERPEPGATPLVALLAAQSWWAVCIVFRLRAPTVPAKLLWADLAWLGVVSIPLAWLLFALEYTGRDTYVSRGTFAGLAIVPVATVVLAFTTPYHDLLTVHVDTVAGSGVLQVEHGGPWYAVVAGYTYLLGLAGAVAILDLVSSDSLPFRGQAAALLVGVSVPWATNALYLVEALPTAGIDPTPIAFSVSGVAYLGALTQFSLLHTNPAPRKRARQIIFDGMQEGAVVLDTNDYVVDANDYIADALGTPRCDLLGRPGRTVIPEYERLPAEGTLDGYLTIETDTGTRPFDVGVTPVENGRGDTIGRVVTLHDIGRYLRQQQRLEVLNRVLRHNIRTETNVIHGYAEEFGDERAADIIKERALRIDAIGQKGRDAVELFQDARNGERARRLDDLLDTCIAAIYEANPAISIEREYDAADVDAAVSDLLEPVLENLLENAVRHGTHDSPTVRVGVERDETRVHVTITDDGPGINDTELAVLEDGTESALRHGSGLGLWIVKWGTEMMGGDVSFAESDPHGTAVTVSVPILATDDA</sequence>
<reference evidence="9 10" key="1">
    <citation type="journal article" date="2019" name="Int. J. Syst. Evol. Microbiol.">
        <title>The Global Catalogue of Microorganisms (GCM) 10K type strain sequencing project: providing services to taxonomists for standard genome sequencing and annotation.</title>
        <authorList>
            <consortium name="The Broad Institute Genomics Platform"/>
            <consortium name="The Broad Institute Genome Sequencing Center for Infectious Disease"/>
            <person name="Wu L."/>
            <person name="Ma J."/>
        </authorList>
    </citation>
    <scope>NUCLEOTIDE SEQUENCE [LARGE SCALE GENOMIC DNA]</scope>
    <source>
        <strain evidence="9 10">JCM 19585</strain>
    </source>
</reference>
<dbReference type="InterPro" id="IPR004358">
    <property type="entry name" value="Sig_transdc_His_kin-like_C"/>
</dbReference>